<organism evidence="2 3">
    <name type="scientific">Streptomyces finlayi</name>
    <dbReference type="NCBI Taxonomy" id="67296"/>
    <lineage>
        <taxon>Bacteria</taxon>
        <taxon>Bacillati</taxon>
        <taxon>Actinomycetota</taxon>
        <taxon>Actinomycetes</taxon>
        <taxon>Kitasatosporales</taxon>
        <taxon>Streptomycetaceae</taxon>
        <taxon>Streptomyces</taxon>
    </lineage>
</organism>
<feature type="domain" description="N-acetyltransferase" evidence="1">
    <location>
        <begin position="22"/>
        <end position="174"/>
    </location>
</feature>
<dbReference type="Gene3D" id="3.40.630.30">
    <property type="match status" value="1"/>
</dbReference>
<reference evidence="2" key="1">
    <citation type="journal article" date="2014" name="Int. J. Syst. Evol. Microbiol.">
        <title>Complete genome sequence of Corynebacterium casei LMG S-19264T (=DSM 44701T), isolated from a smear-ripened cheese.</title>
        <authorList>
            <consortium name="US DOE Joint Genome Institute (JGI-PGF)"/>
            <person name="Walter F."/>
            <person name="Albersmeier A."/>
            <person name="Kalinowski J."/>
            <person name="Ruckert C."/>
        </authorList>
    </citation>
    <scope>NUCLEOTIDE SEQUENCE</scope>
    <source>
        <strain evidence="2">JCM 4637</strain>
    </source>
</reference>
<dbReference type="CDD" id="cd04301">
    <property type="entry name" value="NAT_SF"/>
    <property type="match status" value="1"/>
</dbReference>
<dbReference type="PROSITE" id="PS51186">
    <property type="entry name" value="GNAT"/>
    <property type="match status" value="1"/>
</dbReference>
<comment type="caution">
    <text evidence="2">The sequence shown here is derived from an EMBL/GenBank/DDBJ whole genome shotgun (WGS) entry which is preliminary data.</text>
</comment>
<dbReference type="Pfam" id="PF13302">
    <property type="entry name" value="Acetyltransf_3"/>
    <property type="match status" value="1"/>
</dbReference>
<accession>A0A919C9W7</accession>
<dbReference type="PANTHER" id="PTHR43792:SF13">
    <property type="entry name" value="ACETYLTRANSFERASE"/>
    <property type="match status" value="1"/>
</dbReference>
<gene>
    <name evidence="2" type="ORF">GCM10010334_26770</name>
</gene>
<evidence type="ECO:0000259" key="1">
    <source>
        <dbReference type="PROSITE" id="PS51186"/>
    </source>
</evidence>
<dbReference type="PANTHER" id="PTHR43792">
    <property type="entry name" value="GNAT FAMILY, PUTATIVE (AFU_ORTHOLOGUE AFUA_3G00765)-RELATED-RELATED"/>
    <property type="match status" value="1"/>
</dbReference>
<dbReference type="GO" id="GO:0016747">
    <property type="term" value="F:acyltransferase activity, transferring groups other than amino-acyl groups"/>
    <property type="evidence" value="ECO:0007669"/>
    <property type="project" value="InterPro"/>
</dbReference>
<proteinExistence type="predicted"/>
<dbReference type="InterPro" id="IPR051531">
    <property type="entry name" value="N-acetyltransferase"/>
</dbReference>
<reference evidence="2" key="2">
    <citation type="submission" date="2020-09" db="EMBL/GenBank/DDBJ databases">
        <authorList>
            <person name="Sun Q."/>
            <person name="Ohkuma M."/>
        </authorList>
    </citation>
    <scope>NUCLEOTIDE SEQUENCE</scope>
    <source>
        <strain evidence="2">JCM 4637</strain>
    </source>
</reference>
<protein>
    <recommendedName>
        <fullName evidence="1">N-acetyltransferase domain-containing protein</fullName>
    </recommendedName>
</protein>
<evidence type="ECO:0000313" key="3">
    <source>
        <dbReference type="Proteomes" id="UP000638353"/>
    </source>
</evidence>
<dbReference type="EMBL" id="BMVC01000004">
    <property type="protein sequence ID" value="GHC91593.1"/>
    <property type="molecule type" value="Genomic_DNA"/>
</dbReference>
<dbReference type="InterPro" id="IPR016181">
    <property type="entry name" value="Acyl_CoA_acyltransferase"/>
</dbReference>
<sequence>MTHDLDTPLDETPLTDLLTERLVLRPMSVAYSEQLVAGGPYRETSDYPREGDIAAARRFLRVCAEQGDPSPYTNFEIRLRAEDGRPIGGIGFHGPADETGAVTIGYGLIPSAWGNGYAKEALREIVRFARECGATRVKGDADHANVASQRVMEAAGMRLVGEDDEVKYFETGPF</sequence>
<name>A0A919C9W7_9ACTN</name>
<dbReference type="RefSeq" id="WP_229897771.1">
    <property type="nucleotide sequence ID" value="NZ_BMVC01000004.1"/>
</dbReference>
<dbReference type="InterPro" id="IPR000182">
    <property type="entry name" value="GNAT_dom"/>
</dbReference>
<dbReference type="Proteomes" id="UP000638353">
    <property type="component" value="Unassembled WGS sequence"/>
</dbReference>
<evidence type="ECO:0000313" key="2">
    <source>
        <dbReference type="EMBL" id="GHC91593.1"/>
    </source>
</evidence>
<dbReference type="AlphaFoldDB" id="A0A919C9W7"/>
<dbReference type="SUPFAM" id="SSF55729">
    <property type="entry name" value="Acyl-CoA N-acyltransferases (Nat)"/>
    <property type="match status" value="1"/>
</dbReference>